<dbReference type="InterPro" id="IPR008551">
    <property type="entry name" value="TANGO2"/>
</dbReference>
<dbReference type="AlphaFoldDB" id="A0AB74UIH7"/>
<evidence type="ECO:0000313" key="1">
    <source>
        <dbReference type="EMBL" id="XCJ80660.1"/>
    </source>
</evidence>
<dbReference type="PANTHER" id="PTHR17985:SF8">
    <property type="entry name" value="TRANSPORT AND GOLGI ORGANIZATION PROTEIN 2 HOMOLOG"/>
    <property type="match status" value="1"/>
</dbReference>
<name>A0AB74UIH7_9GAMM</name>
<gene>
    <name evidence="1" type="ORF">ABV408_05640</name>
</gene>
<sequence length="255" mass="27709">MCLIVFDWQPDSDRPLRLAANRDEFHARPSAALHHWQDAPLLGGRDLEGGGTWLAATPGGRFAALTNVRDAHLATPARAPSRGELVTAALQAAEPQRWLQNLATAGAQRYAGFNLLLRVHDRLWVLHHGRDETTLSEVTPGLHGLSNAALNTPWPKLVRARKALRQALADGDWQTSMWQAMHDTRPAADAELPDTGVGLATERRLSPIFIVGETYGTRATTLVNATANGVIEIAERRYAGMGVPEGERVSESVSA</sequence>
<dbReference type="RefSeq" id="WP_353981479.1">
    <property type="nucleotide sequence ID" value="NZ_CP159578.1"/>
</dbReference>
<dbReference type="EMBL" id="CP159578">
    <property type="protein sequence ID" value="XCJ80660.1"/>
    <property type="molecule type" value="Genomic_DNA"/>
</dbReference>
<organism evidence="1">
    <name type="scientific">Salinicola endophyticus</name>
    <dbReference type="NCBI Taxonomy" id="1949083"/>
    <lineage>
        <taxon>Bacteria</taxon>
        <taxon>Pseudomonadati</taxon>
        <taxon>Pseudomonadota</taxon>
        <taxon>Gammaproteobacteria</taxon>
        <taxon>Oceanospirillales</taxon>
        <taxon>Halomonadaceae</taxon>
        <taxon>Salinicola</taxon>
    </lineage>
</organism>
<accession>A0AB74UIH7</accession>
<reference evidence="1" key="1">
    <citation type="submission" date="2024-06" db="EMBL/GenBank/DDBJ databases">
        <title>Complete genome of Salinicola endophyticus HNIBRBA4755.</title>
        <authorList>
            <person name="Shin S.Y."/>
            <person name="Kang H."/>
            <person name="Song J."/>
        </authorList>
    </citation>
    <scope>NUCLEOTIDE SEQUENCE</scope>
    <source>
        <strain evidence="1">HNIBRBA4755</strain>
    </source>
</reference>
<dbReference type="PANTHER" id="PTHR17985">
    <property type="entry name" value="SER/THR-RICH PROTEIN T10 IN DGCR REGION"/>
    <property type="match status" value="1"/>
</dbReference>
<protein>
    <submittedName>
        <fullName evidence="1">NRDE family protein</fullName>
    </submittedName>
</protein>
<proteinExistence type="predicted"/>
<dbReference type="Pfam" id="PF05742">
    <property type="entry name" value="TANGO2"/>
    <property type="match status" value="1"/>
</dbReference>